<evidence type="ECO:0000313" key="2">
    <source>
        <dbReference type="EMBL" id="HIS76746.1"/>
    </source>
</evidence>
<evidence type="ECO:0000256" key="1">
    <source>
        <dbReference type="SAM" id="Phobius"/>
    </source>
</evidence>
<feature type="transmembrane region" description="Helical" evidence="1">
    <location>
        <begin position="120"/>
        <end position="138"/>
    </location>
</feature>
<keyword evidence="1" id="KW-0472">Membrane</keyword>
<dbReference type="Pfam" id="PF06541">
    <property type="entry name" value="ABC_trans_CmpB"/>
    <property type="match status" value="1"/>
</dbReference>
<proteinExistence type="predicted"/>
<dbReference type="Proteomes" id="UP000824002">
    <property type="component" value="Unassembled WGS sequence"/>
</dbReference>
<feature type="transmembrane region" description="Helical" evidence="1">
    <location>
        <begin position="200"/>
        <end position="221"/>
    </location>
</feature>
<evidence type="ECO:0000313" key="3">
    <source>
        <dbReference type="Proteomes" id="UP000824002"/>
    </source>
</evidence>
<sequence>MKAYLQTSAEVDELGARLHDVKASRKKRRFIAAAPANSVIDLEEKKCRHFAQGVNLYKLFWVCLIGSFAGVVIEMIWCLVKNGYIESRAGLVYGPFNLLYGFGAAALTLALFRFRNRSSLFSFAGGMIVGSAVEYVCSWGQELVFGSRSWDYSGMPFNINGRICLLYSIFWGFLGVLWIKNLYPRMAKWILKIPNKSGKILTWVLAALLAFNAVVTVLAMARWSARIHGEPAESAFAQFIDRRFPDERMERIFANMDFD</sequence>
<organism evidence="2 3">
    <name type="scientific">Candidatus Merdivicinus excrementipullorum</name>
    <dbReference type="NCBI Taxonomy" id="2840867"/>
    <lineage>
        <taxon>Bacteria</taxon>
        <taxon>Bacillati</taxon>
        <taxon>Bacillota</taxon>
        <taxon>Clostridia</taxon>
        <taxon>Eubacteriales</taxon>
        <taxon>Oscillospiraceae</taxon>
        <taxon>Oscillospiraceae incertae sedis</taxon>
        <taxon>Candidatus Merdivicinus</taxon>
    </lineage>
</organism>
<name>A0A9D1JZY7_9FIRM</name>
<accession>A0A9D1JZY7</accession>
<dbReference type="EMBL" id="DVJP01000052">
    <property type="protein sequence ID" value="HIS76746.1"/>
    <property type="molecule type" value="Genomic_DNA"/>
</dbReference>
<comment type="caution">
    <text evidence="2">The sequence shown here is derived from an EMBL/GenBank/DDBJ whole genome shotgun (WGS) entry which is preliminary data.</text>
</comment>
<dbReference type="AlphaFoldDB" id="A0A9D1JZY7"/>
<reference evidence="2" key="1">
    <citation type="submission" date="2020-10" db="EMBL/GenBank/DDBJ databases">
        <authorList>
            <person name="Gilroy R."/>
        </authorList>
    </citation>
    <scope>NUCLEOTIDE SEQUENCE</scope>
    <source>
        <strain evidence="2">CHK199-13235</strain>
    </source>
</reference>
<dbReference type="InterPro" id="IPR010540">
    <property type="entry name" value="CmpB_TMEM229"/>
</dbReference>
<feature type="transmembrane region" description="Helical" evidence="1">
    <location>
        <begin position="159"/>
        <end position="180"/>
    </location>
</feature>
<feature type="transmembrane region" description="Helical" evidence="1">
    <location>
        <begin position="92"/>
        <end position="114"/>
    </location>
</feature>
<keyword evidence="1" id="KW-0812">Transmembrane</keyword>
<protein>
    <submittedName>
        <fullName evidence="2">ABC transporter permease</fullName>
    </submittedName>
</protein>
<feature type="transmembrane region" description="Helical" evidence="1">
    <location>
        <begin position="59"/>
        <end position="80"/>
    </location>
</feature>
<reference evidence="2" key="2">
    <citation type="journal article" date="2021" name="PeerJ">
        <title>Extensive microbial diversity within the chicken gut microbiome revealed by metagenomics and culture.</title>
        <authorList>
            <person name="Gilroy R."/>
            <person name="Ravi A."/>
            <person name="Getino M."/>
            <person name="Pursley I."/>
            <person name="Horton D.L."/>
            <person name="Alikhan N.F."/>
            <person name="Baker D."/>
            <person name="Gharbi K."/>
            <person name="Hall N."/>
            <person name="Watson M."/>
            <person name="Adriaenssens E.M."/>
            <person name="Foster-Nyarko E."/>
            <person name="Jarju S."/>
            <person name="Secka A."/>
            <person name="Antonio M."/>
            <person name="Oren A."/>
            <person name="Chaudhuri R.R."/>
            <person name="La Ragione R."/>
            <person name="Hildebrand F."/>
            <person name="Pallen M.J."/>
        </authorList>
    </citation>
    <scope>NUCLEOTIDE SEQUENCE</scope>
    <source>
        <strain evidence="2">CHK199-13235</strain>
    </source>
</reference>
<gene>
    <name evidence="2" type="ORF">IAB51_08050</name>
</gene>
<keyword evidence="1" id="KW-1133">Transmembrane helix</keyword>